<sequence>MNSEVLPFLMRYMIPTEHLECRKVSRDWKDAVDLVYQTGPLQMDIPVPFGRDPHPWHVLASASPASSLPTIFSTPEQVHEFLRAMESHPGNPFPGRNLLLCPTSDEFEDHLVFWAGVTRVLERFGNHVHVFRVDFRPEWEYKIVELRHQRIFQRCLTHLPNLRSLAVTIQSEASPNREDLAYLTENALPQLPQLETLMVSCISAEFTALILASCCVPHKIRRLFLGEFRSSERGYYDEVLGFQNLEVICDGFHLPELERFSNRAQVPPLAEIWLYGQSRDDQSVFTLLERFGSTLKKLGVNGYPLGLRMNAGYDFRVNLPQLKSLILLQYLGPT</sequence>
<dbReference type="EMBL" id="LJIJ01003206">
    <property type="protein sequence ID" value="ODM88774.1"/>
    <property type="molecule type" value="Genomic_DNA"/>
</dbReference>
<dbReference type="AlphaFoldDB" id="A0A1D2M774"/>
<evidence type="ECO:0000313" key="2">
    <source>
        <dbReference type="Proteomes" id="UP000094527"/>
    </source>
</evidence>
<gene>
    <name evidence="1" type="ORF">Ocin01_17909</name>
</gene>
<reference evidence="1 2" key="1">
    <citation type="journal article" date="2016" name="Genome Biol. Evol.">
        <title>Gene Family Evolution Reflects Adaptation to Soil Environmental Stressors in the Genome of the Collembolan Orchesella cincta.</title>
        <authorList>
            <person name="Faddeeva-Vakhrusheva A."/>
            <person name="Derks M.F."/>
            <person name="Anvar S.Y."/>
            <person name="Agamennone V."/>
            <person name="Suring W."/>
            <person name="Smit S."/>
            <person name="van Straalen N.M."/>
            <person name="Roelofs D."/>
        </authorList>
    </citation>
    <scope>NUCLEOTIDE SEQUENCE [LARGE SCALE GENOMIC DNA]</scope>
    <source>
        <tissue evidence="1">Mixed pool</tissue>
    </source>
</reference>
<dbReference type="Proteomes" id="UP000094527">
    <property type="component" value="Unassembled WGS sequence"/>
</dbReference>
<organism evidence="1 2">
    <name type="scientific">Orchesella cincta</name>
    <name type="common">Springtail</name>
    <name type="synonym">Podura cincta</name>
    <dbReference type="NCBI Taxonomy" id="48709"/>
    <lineage>
        <taxon>Eukaryota</taxon>
        <taxon>Metazoa</taxon>
        <taxon>Ecdysozoa</taxon>
        <taxon>Arthropoda</taxon>
        <taxon>Hexapoda</taxon>
        <taxon>Collembola</taxon>
        <taxon>Entomobryomorpha</taxon>
        <taxon>Entomobryoidea</taxon>
        <taxon>Orchesellidae</taxon>
        <taxon>Orchesellinae</taxon>
        <taxon>Orchesella</taxon>
    </lineage>
</organism>
<protein>
    <recommendedName>
        <fullName evidence="3">F-box domain-containing protein</fullName>
    </recommendedName>
</protein>
<evidence type="ECO:0000313" key="1">
    <source>
        <dbReference type="EMBL" id="ODM88774.1"/>
    </source>
</evidence>
<accession>A0A1D2M774</accession>
<name>A0A1D2M774_ORCCI</name>
<keyword evidence="2" id="KW-1185">Reference proteome</keyword>
<proteinExistence type="predicted"/>
<comment type="caution">
    <text evidence="1">The sequence shown here is derived from an EMBL/GenBank/DDBJ whole genome shotgun (WGS) entry which is preliminary data.</text>
</comment>
<evidence type="ECO:0008006" key="3">
    <source>
        <dbReference type="Google" id="ProtNLM"/>
    </source>
</evidence>